<comment type="pathway">
    <text evidence="1 7">Pyrimidine metabolism; UMP biosynthesis via de novo pathway; (S)-dihydroorotate from bicarbonate: step 2/3.</text>
</comment>
<dbReference type="PRINTS" id="PR00101">
    <property type="entry name" value="ATCASE"/>
</dbReference>
<gene>
    <name evidence="7 10" type="primary">pyrB</name>
    <name evidence="10" type="ORF">ABB30_01900</name>
</gene>
<evidence type="ECO:0000256" key="2">
    <source>
        <dbReference type="ARBA" id="ARBA00008896"/>
    </source>
</evidence>
<dbReference type="InterPro" id="IPR002082">
    <property type="entry name" value="Asp_carbamoyltransf"/>
</dbReference>
<dbReference type="GO" id="GO:0044205">
    <property type="term" value="P:'de novo' UMP biosynthetic process"/>
    <property type="evidence" value="ECO:0007669"/>
    <property type="project" value="UniProtKB-UniRule"/>
</dbReference>
<sequence length="316" mass="33888">MTAQQLDSTGRLRHLLTLEGMPRPVLEGLLDQAQACHDSAIGRTTDRREVLAGTAVCTLFFEPSTRTRSSFTLAAQRLGADVMSFDASTSSAKKGETDTDTLRNLEAMGVRGFVIRHPDDGAVARLAATVKPETCLLNAGDGRSGHPTQGLLDMLTIRQAKGTDFSALKVMIVGDVKHSRVARTDLHALRTLGAGEIRVCGPANLLPDDDTLAGCTVGDDLDAMIEGVDVLMMLRLQHERMSEGLVPSLEAYHARWGLNAERLRRAAPDAIVMHPGPINRGVEVTDEVADGPQSWILRQVANGVAVRMAALQAVLG</sequence>
<feature type="binding site" evidence="7">
    <location>
        <position position="180"/>
    </location>
    <ligand>
        <name>L-aspartate</name>
        <dbReference type="ChEBI" id="CHEBI:29991"/>
    </ligand>
</feature>
<organism evidence="10 11">
    <name type="scientific">Stenotrophomonas ginsengisoli</name>
    <dbReference type="NCBI Taxonomy" id="336566"/>
    <lineage>
        <taxon>Bacteria</taxon>
        <taxon>Pseudomonadati</taxon>
        <taxon>Pseudomonadota</taxon>
        <taxon>Gammaproteobacteria</taxon>
        <taxon>Lysobacterales</taxon>
        <taxon>Lysobacteraceae</taxon>
        <taxon>Stenotrophomonas</taxon>
    </lineage>
</organism>
<name>A0A0R0DNE4_9GAMM</name>
<dbReference type="OrthoDB" id="9774690at2"/>
<dbReference type="PANTHER" id="PTHR45753">
    <property type="entry name" value="ORNITHINE CARBAMOYLTRANSFERASE, MITOCHONDRIAL"/>
    <property type="match status" value="1"/>
</dbReference>
<feature type="binding site" evidence="7">
    <location>
        <position position="146"/>
    </location>
    <ligand>
        <name>carbamoyl phosphate</name>
        <dbReference type="ChEBI" id="CHEBI:58228"/>
    </ligand>
</feature>
<dbReference type="STRING" id="336566.ABB30_01900"/>
<comment type="caution">
    <text evidence="10">The sequence shown here is derived from an EMBL/GenBank/DDBJ whole genome shotgun (WGS) entry which is preliminary data.</text>
</comment>
<evidence type="ECO:0000259" key="8">
    <source>
        <dbReference type="Pfam" id="PF00185"/>
    </source>
</evidence>
<dbReference type="PATRIC" id="fig|336566.3.peg.2748"/>
<evidence type="ECO:0000256" key="5">
    <source>
        <dbReference type="ARBA" id="ARBA00043884"/>
    </source>
</evidence>
<feature type="binding site" evidence="7">
    <location>
        <position position="67"/>
    </location>
    <ligand>
        <name>carbamoyl phosphate</name>
        <dbReference type="ChEBI" id="CHEBI:58228"/>
    </ligand>
</feature>
<dbReference type="InterPro" id="IPR036901">
    <property type="entry name" value="Asp/Orn_carbamoylTrfase_sf"/>
</dbReference>
<dbReference type="GO" id="GO:0004070">
    <property type="term" value="F:aspartate carbamoyltransferase activity"/>
    <property type="evidence" value="ECO:0007669"/>
    <property type="project" value="UniProtKB-UniRule"/>
</dbReference>
<dbReference type="InterPro" id="IPR006130">
    <property type="entry name" value="Asp/Orn_carbamoylTrfase"/>
</dbReference>
<dbReference type="UniPathway" id="UPA00070">
    <property type="reaction ID" value="UER00116"/>
</dbReference>
<comment type="catalytic activity">
    <reaction evidence="6 7">
        <text>carbamoyl phosphate + L-aspartate = N-carbamoyl-L-aspartate + phosphate + H(+)</text>
        <dbReference type="Rhea" id="RHEA:20013"/>
        <dbReference type="ChEBI" id="CHEBI:15378"/>
        <dbReference type="ChEBI" id="CHEBI:29991"/>
        <dbReference type="ChEBI" id="CHEBI:32814"/>
        <dbReference type="ChEBI" id="CHEBI:43474"/>
        <dbReference type="ChEBI" id="CHEBI:58228"/>
        <dbReference type="EC" id="2.1.3.2"/>
    </reaction>
</comment>
<dbReference type="Pfam" id="PF02729">
    <property type="entry name" value="OTCace_N"/>
    <property type="match status" value="1"/>
</dbReference>
<reference evidence="10 11" key="1">
    <citation type="submission" date="2015-05" db="EMBL/GenBank/DDBJ databases">
        <title>Genome sequencing and analysis of members of genus Stenotrophomonas.</title>
        <authorList>
            <person name="Patil P.P."/>
            <person name="Midha S."/>
            <person name="Patil P.B."/>
        </authorList>
    </citation>
    <scope>NUCLEOTIDE SEQUENCE [LARGE SCALE GENOMIC DNA]</scope>
    <source>
        <strain evidence="10 11">DSM 24757</strain>
    </source>
</reference>
<dbReference type="InterPro" id="IPR006131">
    <property type="entry name" value="Asp_carbamoyltransf_Asp/Orn-bd"/>
</dbReference>
<evidence type="ECO:0000256" key="4">
    <source>
        <dbReference type="ARBA" id="ARBA00022975"/>
    </source>
</evidence>
<dbReference type="PANTHER" id="PTHR45753:SF6">
    <property type="entry name" value="ASPARTATE CARBAMOYLTRANSFERASE"/>
    <property type="match status" value="1"/>
</dbReference>
<dbReference type="Proteomes" id="UP000050956">
    <property type="component" value="Unassembled WGS sequence"/>
</dbReference>
<evidence type="ECO:0000313" key="11">
    <source>
        <dbReference type="Proteomes" id="UP000050956"/>
    </source>
</evidence>
<feature type="binding site" evidence="7">
    <location>
        <position position="66"/>
    </location>
    <ligand>
        <name>carbamoyl phosphate</name>
        <dbReference type="ChEBI" id="CHEBI:58228"/>
    </ligand>
</feature>
<comment type="function">
    <text evidence="5 7">Catalyzes the condensation of carbamoyl phosphate and aspartate to form carbamoyl aspartate and inorganic phosphate, the committed step in the de novo pyrimidine nucleotide biosynthesis pathway.</text>
</comment>
<dbReference type="AlphaFoldDB" id="A0A0R0DNE4"/>
<feature type="domain" description="Aspartate/ornithine carbamoyltransferase carbamoyl-P binding" evidence="9">
    <location>
        <begin position="13"/>
        <end position="159"/>
    </location>
</feature>
<dbReference type="Pfam" id="PF00185">
    <property type="entry name" value="OTCace"/>
    <property type="match status" value="1"/>
</dbReference>
<evidence type="ECO:0000313" key="10">
    <source>
        <dbReference type="EMBL" id="KRG79176.1"/>
    </source>
</evidence>
<dbReference type="NCBIfam" id="TIGR00670">
    <property type="entry name" value="asp_carb_tr"/>
    <property type="match status" value="1"/>
</dbReference>
<dbReference type="GO" id="GO:0016597">
    <property type="term" value="F:amino acid binding"/>
    <property type="evidence" value="ECO:0007669"/>
    <property type="project" value="InterPro"/>
</dbReference>
<dbReference type="FunFam" id="3.40.50.1370:FF:000007">
    <property type="entry name" value="Aspartate carbamoyltransferase"/>
    <property type="match status" value="1"/>
</dbReference>
<feature type="binding site" evidence="7">
    <location>
        <position position="276"/>
    </location>
    <ligand>
        <name>carbamoyl phosphate</name>
        <dbReference type="ChEBI" id="CHEBI:58228"/>
    </ligand>
</feature>
<protein>
    <recommendedName>
        <fullName evidence="7">Aspartate carbamoyltransferase</fullName>
        <ecNumber evidence="7">2.1.3.2</ecNumber>
    </recommendedName>
    <alternativeName>
        <fullName evidence="7">Aspartate transcarbamylase</fullName>
        <shortName evidence="7">ATCase</shortName>
    </alternativeName>
</protein>
<evidence type="ECO:0000256" key="7">
    <source>
        <dbReference type="HAMAP-Rule" id="MF_00001"/>
    </source>
</evidence>
<feature type="domain" description="Aspartate/ornithine carbamoyltransferase Asp/Orn-binding" evidence="8">
    <location>
        <begin position="168"/>
        <end position="312"/>
    </location>
</feature>
<keyword evidence="3 7" id="KW-0808">Transferase</keyword>
<feature type="binding site" evidence="7">
    <location>
        <position position="235"/>
    </location>
    <ligand>
        <name>L-aspartate</name>
        <dbReference type="ChEBI" id="CHEBI:29991"/>
    </ligand>
</feature>
<dbReference type="NCBIfam" id="NF002032">
    <property type="entry name" value="PRK00856.1"/>
    <property type="match status" value="1"/>
</dbReference>
<feature type="binding site" evidence="7">
    <location>
        <position position="116"/>
    </location>
    <ligand>
        <name>carbamoyl phosphate</name>
        <dbReference type="ChEBI" id="CHEBI:58228"/>
    </ligand>
</feature>
<evidence type="ECO:0000256" key="6">
    <source>
        <dbReference type="ARBA" id="ARBA00048859"/>
    </source>
</evidence>
<evidence type="ECO:0000259" key="9">
    <source>
        <dbReference type="Pfam" id="PF02729"/>
    </source>
</evidence>
<dbReference type="EMBL" id="LDJM01000006">
    <property type="protein sequence ID" value="KRG79176.1"/>
    <property type="molecule type" value="Genomic_DNA"/>
</dbReference>
<evidence type="ECO:0000256" key="3">
    <source>
        <dbReference type="ARBA" id="ARBA00022679"/>
    </source>
</evidence>
<dbReference type="HAMAP" id="MF_00001">
    <property type="entry name" value="Asp_carb_tr"/>
    <property type="match status" value="1"/>
</dbReference>
<accession>A0A0R0DNE4</accession>
<evidence type="ECO:0000256" key="1">
    <source>
        <dbReference type="ARBA" id="ARBA00004852"/>
    </source>
</evidence>
<comment type="subunit">
    <text evidence="7">Heterododecamer (2C3:3R2) of six catalytic PyrB chains organized as two trimers (C3), and six regulatory PyrI chains organized as three dimers (R2).</text>
</comment>
<dbReference type="InterPro" id="IPR006132">
    <property type="entry name" value="Asp/Orn_carbamoyltranf_P-bd"/>
</dbReference>
<dbReference type="Gene3D" id="3.40.50.1370">
    <property type="entry name" value="Aspartate/ornithine carbamoyltransferase"/>
    <property type="match status" value="2"/>
</dbReference>
<dbReference type="PROSITE" id="PS00097">
    <property type="entry name" value="CARBAMOYLTRANSFERASE"/>
    <property type="match status" value="1"/>
</dbReference>
<keyword evidence="11" id="KW-1185">Reference proteome</keyword>
<feature type="binding site" evidence="7">
    <location>
        <position position="277"/>
    </location>
    <ligand>
        <name>carbamoyl phosphate</name>
        <dbReference type="ChEBI" id="CHEBI:58228"/>
    </ligand>
</feature>
<dbReference type="GO" id="GO:0005829">
    <property type="term" value="C:cytosol"/>
    <property type="evidence" value="ECO:0007669"/>
    <property type="project" value="TreeGrafter"/>
</dbReference>
<keyword evidence="4 7" id="KW-0665">Pyrimidine biosynthesis</keyword>
<dbReference type="GO" id="GO:0006207">
    <property type="term" value="P:'de novo' pyrimidine nucleobase biosynthetic process"/>
    <property type="evidence" value="ECO:0007669"/>
    <property type="project" value="InterPro"/>
</dbReference>
<dbReference type="EC" id="2.1.3.2" evidence="7"/>
<dbReference type="PRINTS" id="PR00100">
    <property type="entry name" value="AOTCASE"/>
</dbReference>
<dbReference type="SUPFAM" id="SSF53671">
    <property type="entry name" value="Aspartate/ornithine carbamoyltransferase"/>
    <property type="match status" value="1"/>
</dbReference>
<dbReference type="RefSeq" id="WP_057636598.1">
    <property type="nucleotide sequence ID" value="NZ_LDJM01000006.1"/>
</dbReference>
<feature type="binding site" evidence="7">
    <location>
        <position position="94"/>
    </location>
    <ligand>
        <name>L-aspartate</name>
        <dbReference type="ChEBI" id="CHEBI:29991"/>
    </ligand>
</feature>
<feature type="binding site" evidence="7">
    <location>
        <position position="149"/>
    </location>
    <ligand>
        <name>carbamoyl phosphate</name>
        <dbReference type="ChEBI" id="CHEBI:58228"/>
    </ligand>
</feature>
<comment type="similarity">
    <text evidence="2 7">Belongs to the aspartate/ornithine carbamoyltransferase superfamily. ATCase family.</text>
</comment>
<dbReference type="GO" id="GO:0006520">
    <property type="term" value="P:amino acid metabolic process"/>
    <property type="evidence" value="ECO:0007669"/>
    <property type="project" value="InterPro"/>
</dbReference>
<proteinExistence type="inferred from homology"/>